<dbReference type="InterPro" id="IPR032466">
    <property type="entry name" value="Metal_Hydrolase"/>
</dbReference>
<evidence type="ECO:0000256" key="8">
    <source>
        <dbReference type="RuleBase" id="RU366009"/>
    </source>
</evidence>
<comment type="catalytic activity">
    <reaction evidence="8">
        <text>guanine + H2O + H(+) = xanthine + NH4(+)</text>
        <dbReference type="Rhea" id="RHEA:14665"/>
        <dbReference type="ChEBI" id="CHEBI:15377"/>
        <dbReference type="ChEBI" id="CHEBI:15378"/>
        <dbReference type="ChEBI" id="CHEBI:16235"/>
        <dbReference type="ChEBI" id="CHEBI:17712"/>
        <dbReference type="ChEBI" id="CHEBI:28938"/>
        <dbReference type="EC" id="3.5.4.3"/>
    </reaction>
</comment>
<dbReference type="Proteomes" id="UP001295444">
    <property type="component" value="Chromosome 05"/>
</dbReference>
<keyword evidence="7 8" id="KW-0862">Zinc</keyword>
<evidence type="ECO:0000256" key="6">
    <source>
        <dbReference type="ARBA" id="ARBA00022801"/>
    </source>
</evidence>
<feature type="domain" description="Amidohydrolase-related" evidence="9">
    <location>
        <begin position="426"/>
        <end position="508"/>
    </location>
</feature>
<protein>
    <recommendedName>
        <fullName evidence="4 8">Guanine deaminase</fullName>
        <shortName evidence="8">Guanase</shortName>
        <ecNumber evidence="3 8">3.5.4.3</ecNumber>
    </recommendedName>
    <alternativeName>
        <fullName evidence="8">Guanine aminohydrolase</fullName>
    </alternativeName>
</protein>
<dbReference type="GO" id="GO:0008892">
    <property type="term" value="F:guanine deaminase activity"/>
    <property type="evidence" value="ECO:0007669"/>
    <property type="project" value="UniProtKB-UniRule"/>
</dbReference>
<dbReference type="InterPro" id="IPR051607">
    <property type="entry name" value="Metallo-dep_hydrolases"/>
</dbReference>
<organism evidence="10 11">
    <name type="scientific">Pelobates cultripes</name>
    <name type="common">Western spadefoot toad</name>
    <dbReference type="NCBI Taxonomy" id="61616"/>
    <lineage>
        <taxon>Eukaryota</taxon>
        <taxon>Metazoa</taxon>
        <taxon>Chordata</taxon>
        <taxon>Craniata</taxon>
        <taxon>Vertebrata</taxon>
        <taxon>Euteleostomi</taxon>
        <taxon>Amphibia</taxon>
        <taxon>Batrachia</taxon>
        <taxon>Anura</taxon>
        <taxon>Pelobatoidea</taxon>
        <taxon>Pelobatidae</taxon>
        <taxon>Pelobates</taxon>
    </lineage>
</organism>
<dbReference type="GO" id="GO:0006147">
    <property type="term" value="P:guanine catabolic process"/>
    <property type="evidence" value="ECO:0007669"/>
    <property type="project" value="UniProtKB-UniRule"/>
</dbReference>
<evidence type="ECO:0000256" key="3">
    <source>
        <dbReference type="ARBA" id="ARBA00012781"/>
    </source>
</evidence>
<dbReference type="Pfam" id="PF01979">
    <property type="entry name" value="Amidohydro_1"/>
    <property type="match status" value="2"/>
</dbReference>
<dbReference type="AlphaFoldDB" id="A0AAD1S7A2"/>
<comment type="cofactor">
    <cofactor evidence="8">
        <name>Zn(2+)</name>
        <dbReference type="ChEBI" id="CHEBI:29105"/>
    </cofactor>
    <text evidence="8">Binds 1 zinc ion per subunit.</text>
</comment>
<dbReference type="PANTHER" id="PTHR11271:SF6">
    <property type="entry name" value="GUANINE DEAMINASE"/>
    <property type="match status" value="1"/>
</dbReference>
<dbReference type="PANTHER" id="PTHR11271">
    <property type="entry name" value="GUANINE DEAMINASE"/>
    <property type="match status" value="1"/>
</dbReference>
<dbReference type="InterPro" id="IPR006680">
    <property type="entry name" value="Amidohydro-rel"/>
</dbReference>
<dbReference type="SUPFAM" id="SSF51556">
    <property type="entry name" value="Metallo-dependent hydrolases"/>
    <property type="match status" value="1"/>
</dbReference>
<reference evidence="10" key="1">
    <citation type="submission" date="2022-03" db="EMBL/GenBank/DDBJ databases">
        <authorList>
            <person name="Alioto T."/>
            <person name="Alioto T."/>
            <person name="Gomez Garrido J."/>
        </authorList>
    </citation>
    <scope>NUCLEOTIDE SEQUENCE</scope>
</reference>
<dbReference type="InterPro" id="IPR011059">
    <property type="entry name" value="Metal-dep_hydrolase_composite"/>
</dbReference>
<comment type="similarity">
    <text evidence="2 8">Belongs to the metallo-dependent hydrolases superfamily. ATZ/TRZ family.</text>
</comment>
<evidence type="ECO:0000313" key="10">
    <source>
        <dbReference type="EMBL" id="CAH2294120.1"/>
    </source>
</evidence>
<dbReference type="InterPro" id="IPR014311">
    <property type="entry name" value="Guanine_deaminase"/>
</dbReference>
<evidence type="ECO:0000256" key="5">
    <source>
        <dbReference type="ARBA" id="ARBA00022723"/>
    </source>
</evidence>
<gene>
    <name evidence="10" type="ORF">PECUL_23A011999</name>
</gene>
<dbReference type="NCBIfam" id="TIGR02967">
    <property type="entry name" value="guan_deamin"/>
    <property type="match status" value="1"/>
</dbReference>
<dbReference type="GO" id="GO:0005829">
    <property type="term" value="C:cytosol"/>
    <property type="evidence" value="ECO:0007669"/>
    <property type="project" value="TreeGrafter"/>
</dbReference>
<keyword evidence="6 8" id="KW-0378">Hydrolase</keyword>
<dbReference type="SUPFAM" id="SSF51338">
    <property type="entry name" value="Composite domain of metallo-dependent hydrolases"/>
    <property type="match status" value="2"/>
</dbReference>
<dbReference type="EC" id="3.5.4.3" evidence="3 8"/>
<dbReference type="Gene3D" id="2.30.40.10">
    <property type="entry name" value="Urease, subunit C, domain 1"/>
    <property type="match status" value="1"/>
</dbReference>
<sequence>MIGWERAQPPPCVALPLAKRGASLPAAPSRTDTCWPLITMDTLQRVFKGTFVHSTRSCAMEVLEHHILGVGTSGKILFLESDQEQENLLQKWGFEESKIEELSQNEFFMPGMIDTHIHAPQYAFVGSGMDKPLLQWLEFTTFPTEETFSNLDIAENVYRGVVQRTLMNGTTTACYFATIHTDSSLILADIAHQYGQRAFIGKVCMDSNETYPKYIESSEESIFETERFIEAMENKKYNRVKPIITPRFAISCSEKLLNELGDLADKFQLHIQSHISESVDEIAEVMRLFPGYNSYTEVYDRNKLLTSKTVMAHGCHLTDEELSIFRRKGAAISHCPNSNISLCSGHLDVQNVLKQKVKLGLGTDVAGGYSVSMLDAIRKAIETSKIIFMEKQKRKQENKTLDQNEIAQNGIASDLNSVNDTDHDYKVLSNQEAFRLATLGGSEALNIDHITGNFEVNKEFDALLISTAPEIRAHENLFEIPTEDAVQRFLFLGDDRNIKAVYVAGRCVVPFPRND</sequence>
<dbReference type="EMBL" id="OW240916">
    <property type="protein sequence ID" value="CAH2294120.1"/>
    <property type="molecule type" value="Genomic_DNA"/>
</dbReference>
<proteinExistence type="inferred from homology"/>
<comment type="function">
    <text evidence="8">Catalyzes the hydrolytic deamination of guanine, producing xanthine and ammonia.</text>
</comment>
<name>A0AAD1S7A2_PELCU</name>
<evidence type="ECO:0000256" key="4">
    <source>
        <dbReference type="ARBA" id="ARBA00014514"/>
    </source>
</evidence>
<dbReference type="Gene3D" id="3.20.20.140">
    <property type="entry name" value="Metal-dependent hydrolases"/>
    <property type="match status" value="1"/>
</dbReference>
<evidence type="ECO:0000256" key="2">
    <source>
        <dbReference type="ARBA" id="ARBA00006745"/>
    </source>
</evidence>
<keyword evidence="11" id="KW-1185">Reference proteome</keyword>
<dbReference type="GO" id="GO:0008270">
    <property type="term" value="F:zinc ion binding"/>
    <property type="evidence" value="ECO:0007669"/>
    <property type="project" value="UniProtKB-UniRule"/>
</dbReference>
<keyword evidence="5 8" id="KW-0479">Metal-binding</keyword>
<evidence type="ECO:0000259" key="9">
    <source>
        <dbReference type="Pfam" id="PF01979"/>
    </source>
</evidence>
<feature type="domain" description="Amidohydrolase-related" evidence="9">
    <location>
        <begin position="108"/>
        <end position="387"/>
    </location>
</feature>
<accession>A0AAD1S7A2</accession>
<evidence type="ECO:0000313" key="11">
    <source>
        <dbReference type="Proteomes" id="UP001295444"/>
    </source>
</evidence>
<evidence type="ECO:0000256" key="1">
    <source>
        <dbReference type="ARBA" id="ARBA00004984"/>
    </source>
</evidence>
<dbReference type="EMBL" id="OW240916">
    <property type="protein sequence ID" value="CAH2294121.1"/>
    <property type="molecule type" value="Genomic_DNA"/>
</dbReference>
<comment type="pathway">
    <text evidence="1 8">Purine metabolism; guanine degradation; xanthine from guanine: step 1/1.</text>
</comment>
<evidence type="ECO:0000256" key="7">
    <source>
        <dbReference type="ARBA" id="ARBA00022833"/>
    </source>
</evidence>